<dbReference type="Gene3D" id="3.40.50.150">
    <property type="entry name" value="Vaccinia Virus protein VP39"/>
    <property type="match status" value="1"/>
</dbReference>
<keyword evidence="2" id="KW-0808">Transferase</keyword>
<dbReference type="GO" id="GO:0032259">
    <property type="term" value="P:methylation"/>
    <property type="evidence" value="ECO:0007669"/>
    <property type="project" value="UniProtKB-KW"/>
</dbReference>
<dbReference type="PANTHER" id="PTHR36973:SF4">
    <property type="entry name" value="NODULATION PROTEIN"/>
    <property type="match status" value="1"/>
</dbReference>
<gene>
    <name evidence="2" type="primary">noeI</name>
    <name evidence="2" type="ORF">DSM106972_016780</name>
</gene>
<reference evidence="2" key="2">
    <citation type="journal article" date="2019" name="Genome Biol. Evol.">
        <title>Day and night: Metabolic profiles and evolutionary relationships of six axenic non-marine cyanobacteria.</title>
        <authorList>
            <person name="Will S.E."/>
            <person name="Henke P."/>
            <person name="Boedeker C."/>
            <person name="Huang S."/>
            <person name="Brinkmann H."/>
            <person name="Rohde M."/>
            <person name="Jarek M."/>
            <person name="Friedl T."/>
            <person name="Seufert S."/>
            <person name="Schumacher M."/>
            <person name="Overmann J."/>
            <person name="Neumann-Schaal M."/>
            <person name="Petersen J."/>
        </authorList>
    </citation>
    <scope>NUCLEOTIDE SEQUENCE [LARGE SCALE GENOMIC DNA]</scope>
    <source>
        <strain evidence="2">PCC 7102</strain>
    </source>
</reference>
<name>A0A3S1CSJ2_9CYAN</name>
<dbReference type="SUPFAM" id="SSF53335">
    <property type="entry name" value="S-adenosyl-L-methionine-dependent methyltransferases"/>
    <property type="match status" value="1"/>
</dbReference>
<dbReference type="PANTHER" id="PTHR36973">
    <property type="entry name" value="SLL1456 PROTEIN-RELATED"/>
    <property type="match status" value="1"/>
</dbReference>
<reference evidence="2" key="1">
    <citation type="submission" date="2018-12" db="EMBL/GenBank/DDBJ databases">
        <authorList>
            <person name="Will S."/>
            <person name="Neumann-Schaal M."/>
            <person name="Henke P."/>
        </authorList>
    </citation>
    <scope>NUCLEOTIDE SEQUENCE</scope>
    <source>
        <strain evidence="2">PCC 7102</strain>
    </source>
</reference>
<organism evidence="2 3">
    <name type="scientific">Dulcicalothrix desertica PCC 7102</name>
    <dbReference type="NCBI Taxonomy" id="232991"/>
    <lineage>
        <taxon>Bacteria</taxon>
        <taxon>Bacillati</taxon>
        <taxon>Cyanobacteriota</taxon>
        <taxon>Cyanophyceae</taxon>
        <taxon>Nostocales</taxon>
        <taxon>Calotrichaceae</taxon>
        <taxon>Dulcicalothrix</taxon>
    </lineage>
</organism>
<accession>A0A3S1CSJ2</accession>
<dbReference type="Proteomes" id="UP000271624">
    <property type="component" value="Unassembled WGS sequence"/>
</dbReference>
<dbReference type="OrthoDB" id="424472at2"/>
<protein>
    <submittedName>
        <fullName evidence="2">Nodulation protein noeI-methyltransferase</fullName>
    </submittedName>
</protein>
<dbReference type="Pfam" id="PF05050">
    <property type="entry name" value="Methyltransf_21"/>
    <property type="match status" value="1"/>
</dbReference>
<dbReference type="InterPro" id="IPR029063">
    <property type="entry name" value="SAM-dependent_MTases_sf"/>
</dbReference>
<keyword evidence="2" id="KW-0489">Methyltransferase</keyword>
<feature type="domain" description="Methyltransferase FkbM" evidence="1">
    <location>
        <begin position="63"/>
        <end position="206"/>
    </location>
</feature>
<dbReference type="EMBL" id="RSCL01000003">
    <property type="protein sequence ID" value="RUT08510.1"/>
    <property type="molecule type" value="Genomic_DNA"/>
</dbReference>
<sequence length="260" mass="29831">MEQTLRWVISRPWLQPFWEKTLKLCHVGMNVGGGYAIKDSGEKQALYWYFTKVNIKDNYCVFDVGANEGQFTNDVIEILGDKSQIYCFEPQTKCYDILTNEFSHQNNVSIFNFALSKENTTGSIYFSSEGEAIASLTLNILIQNAGDVRQTEIAIKTLDSFCADKGILEIDLLKIDVEGHEIDVLLGSERMLKNGAIKCIQFEFGQTCLSTRIFMHDFFELLGNKYDFYRVLRNGVHKIKDYNYGLEIFKITNFLAIQKP</sequence>
<dbReference type="NCBIfam" id="TIGR01444">
    <property type="entry name" value="fkbM_fam"/>
    <property type="match status" value="1"/>
</dbReference>
<keyword evidence="3" id="KW-1185">Reference proteome</keyword>
<dbReference type="AlphaFoldDB" id="A0A3S1CSJ2"/>
<dbReference type="RefSeq" id="WP_127080302.1">
    <property type="nucleotide sequence ID" value="NZ_RSCL01000003.1"/>
</dbReference>
<comment type="caution">
    <text evidence="2">The sequence shown here is derived from an EMBL/GenBank/DDBJ whole genome shotgun (WGS) entry which is preliminary data.</text>
</comment>
<dbReference type="GO" id="GO:0008171">
    <property type="term" value="F:O-methyltransferase activity"/>
    <property type="evidence" value="ECO:0007669"/>
    <property type="project" value="TreeGrafter"/>
</dbReference>
<proteinExistence type="predicted"/>
<dbReference type="InterPro" id="IPR053188">
    <property type="entry name" value="FkbM_Methyltransferase"/>
</dbReference>
<evidence type="ECO:0000259" key="1">
    <source>
        <dbReference type="Pfam" id="PF05050"/>
    </source>
</evidence>
<dbReference type="InterPro" id="IPR006342">
    <property type="entry name" value="FkbM_mtfrase"/>
</dbReference>
<evidence type="ECO:0000313" key="3">
    <source>
        <dbReference type="Proteomes" id="UP000271624"/>
    </source>
</evidence>
<evidence type="ECO:0000313" key="2">
    <source>
        <dbReference type="EMBL" id="RUT08510.1"/>
    </source>
</evidence>